<evidence type="ECO:0000313" key="2">
    <source>
        <dbReference type="EMBL" id="MBK1632385.1"/>
    </source>
</evidence>
<organism evidence="2 3">
    <name type="scientific">Thiohalocapsa halophila</name>
    <dbReference type="NCBI Taxonomy" id="69359"/>
    <lineage>
        <taxon>Bacteria</taxon>
        <taxon>Pseudomonadati</taxon>
        <taxon>Pseudomonadota</taxon>
        <taxon>Gammaproteobacteria</taxon>
        <taxon>Chromatiales</taxon>
        <taxon>Chromatiaceae</taxon>
        <taxon>Thiohalocapsa</taxon>
    </lineage>
</organism>
<proteinExistence type="predicted"/>
<name>A0ABS1CKC4_9GAMM</name>
<reference evidence="2 3" key="1">
    <citation type="journal article" date="2020" name="Microorganisms">
        <title>Osmotic Adaptation and Compatible Solute Biosynthesis of Phototrophic Bacteria as Revealed from Genome Analyses.</title>
        <authorList>
            <person name="Imhoff J.F."/>
            <person name="Rahn T."/>
            <person name="Kunzel S."/>
            <person name="Keller A."/>
            <person name="Neulinger S.C."/>
        </authorList>
    </citation>
    <scope>NUCLEOTIDE SEQUENCE [LARGE SCALE GENOMIC DNA]</scope>
    <source>
        <strain evidence="2 3">DSM 6210</strain>
    </source>
</reference>
<protein>
    <submittedName>
        <fullName evidence="2">Uncharacterized protein</fullName>
    </submittedName>
</protein>
<feature type="region of interest" description="Disordered" evidence="1">
    <location>
        <begin position="88"/>
        <end position="111"/>
    </location>
</feature>
<accession>A0ABS1CKC4</accession>
<dbReference type="Proteomes" id="UP000748752">
    <property type="component" value="Unassembled WGS sequence"/>
</dbReference>
<evidence type="ECO:0000313" key="3">
    <source>
        <dbReference type="Proteomes" id="UP000748752"/>
    </source>
</evidence>
<comment type="caution">
    <text evidence="2">The sequence shown here is derived from an EMBL/GenBank/DDBJ whole genome shotgun (WGS) entry which is preliminary data.</text>
</comment>
<dbReference type="EMBL" id="NRRV01000046">
    <property type="protein sequence ID" value="MBK1632385.1"/>
    <property type="molecule type" value="Genomic_DNA"/>
</dbReference>
<keyword evidence="3" id="KW-1185">Reference proteome</keyword>
<sequence>MNIASKPIAAAAFIAALLALASSVLVFLELGRLERSIAAALPDEATETQQALPTDTADLTPPEADLQRAIQQLQAEIAAIRAGQQVSAVSPVPPRPAAPPADNDSADVGPEIPAYTEPPVIQRFAEEWGQSDWGAAATDAVETAAVDHPFFGDIGGAVVSDCRQTACQVEWLAPAFEEVGEDERDRLLGQARYEMLALAARSVDDLGPMAVNWRGGDNGPVLTVTFEQNAGQTR</sequence>
<gene>
    <name evidence="2" type="ORF">CKO31_16900</name>
</gene>
<evidence type="ECO:0000256" key="1">
    <source>
        <dbReference type="SAM" id="MobiDB-lite"/>
    </source>
</evidence>